<dbReference type="PROSITE" id="PS51762">
    <property type="entry name" value="GH16_2"/>
    <property type="match status" value="1"/>
</dbReference>
<dbReference type="Proteomes" id="UP001597641">
    <property type="component" value="Unassembled WGS sequence"/>
</dbReference>
<organism evidence="4 5">
    <name type="scientific">Pontibacter toksunensis</name>
    <dbReference type="NCBI Taxonomy" id="1332631"/>
    <lineage>
        <taxon>Bacteria</taxon>
        <taxon>Pseudomonadati</taxon>
        <taxon>Bacteroidota</taxon>
        <taxon>Cytophagia</taxon>
        <taxon>Cytophagales</taxon>
        <taxon>Hymenobacteraceae</taxon>
        <taxon>Pontibacter</taxon>
    </lineage>
</organism>
<keyword evidence="5" id="KW-1185">Reference proteome</keyword>
<comment type="caution">
    <text evidence="4">The sequence shown here is derived from an EMBL/GenBank/DDBJ whole genome shotgun (WGS) entry which is preliminary data.</text>
</comment>
<dbReference type="InterPro" id="IPR000757">
    <property type="entry name" value="Beta-glucanase-like"/>
</dbReference>
<comment type="similarity">
    <text evidence="1">Belongs to the glycosyl hydrolase 16 family.</text>
</comment>
<keyword evidence="2" id="KW-0732">Signal</keyword>
<proteinExistence type="inferred from homology"/>
<evidence type="ECO:0000313" key="5">
    <source>
        <dbReference type="Proteomes" id="UP001597641"/>
    </source>
</evidence>
<dbReference type="InterPro" id="IPR013320">
    <property type="entry name" value="ConA-like_dom_sf"/>
</dbReference>
<dbReference type="PROSITE" id="PS51257">
    <property type="entry name" value="PROKAR_LIPOPROTEIN"/>
    <property type="match status" value="1"/>
</dbReference>
<sequence length="297" mass="33594">MKKTLFSRVNPSIMYHYATLFCIVLLVMSCGSKAQEPAPAVTVAKPVVPEDKNWSFKSEPVWADEFEYNGQPDPAKWGYDTGGNGWGNNELQYYTDSRSNSNVADGVLSIIARKEDVQGKEYSSARLVSKNKGDFLYGRFEVKAKLPTGKGTWPAIWMLPTDWNYGGWPKSGEIDIMEHVGFDQNRVHVTVHTEAYNHSKGTQKGQNKVIDTASSEYHLYRVDWTPYAIRGYIDDQQVFEFINEGKGSSVWPFDKRFHLLMNIAVGGNWGGAQGVDPAVFPQAMEVDYMRVYEMVEK</sequence>
<protein>
    <submittedName>
        <fullName evidence="4">Family 16 glycosylhydrolase</fullName>
    </submittedName>
</protein>
<evidence type="ECO:0000256" key="2">
    <source>
        <dbReference type="SAM" id="SignalP"/>
    </source>
</evidence>
<dbReference type="InterPro" id="IPR050546">
    <property type="entry name" value="Glycosyl_Hydrlase_16"/>
</dbReference>
<feature type="chain" id="PRO_5047345260" evidence="2">
    <location>
        <begin position="35"/>
        <end position="297"/>
    </location>
</feature>
<dbReference type="EMBL" id="JBHUOX010000041">
    <property type="protein sequence ID" value="MFD3003756.1"/>
    <property type="molecule type" value="Genomic_DNA"/>
</dbReference>
<evidence type="ECO:0000259" key="3">
    <source>
        <dbReference type="PROSITE" id="PS51762"/>
    </source>
</evidence>
<name>A0ABW6C2V1_9BACT</name>
<accession>A0ABW6C2V1</accession>
<feature type="domain" description="GH16" evidence="3">
    <location>
        <begin position="66"/>
        <end position="297"/>
    </location>
</feature>
<dbReference type="Pfam" id="PF00722">
    <property type="entry name" value="Glyco_hydro_16"/>
    <property type="match status" value="1"/>
</dbReference>
<dbReference type="SUPFAM" id="SSF49899">
    <property type="entry name" value="Concanavalin A-like lectins/glucanases"/>
    <property type="match status" value="1"/>
</dbReference>
<evidence type="ECO:0000256" key="1">
    <source>
        <dbReference type="ARBA" id="ARBA00006865"/>
    </source>
</evidence>
<dbReference type="Gene3D" id="2.60.120.200">
    <property type="match status" value="1"/>
</dbReference>
<evidence type="ECO:0000313" key="4">
    <source>
        <dbReference type="EMBL" id="MFD3003756.1"/>
    </source>
</evidence>
<dbReference type="CDD" id="cd08023">
    <property type="entry name" value="GH16_laminarinase_like"/>
    <property type="match status" value="1"/>
</dbReference>
<reference evidence="5" key="1">
    <citation type="journal article" date="2019" name="Int. J. Syst. Evol. Microbiol.">
        <title>The Global Catalogue of Microorganisms (GCM) 10K type strain sequencing project: providing services to taxonomists for standard genome sequencing and annotation.</title>
        <authorList>
            <consortium name="The Broad Institute Genomics Platform"/>
            <consortium name="The Broad Institute Genome Sequencing Center for Infectious Disease"/>
            <person name="Wu L."/>
            <person name="Ma J."/>
        </authorList>
    </citation>
    <scope>NUCLEOTIDE SEQUENCE [LARGE SCALE GENOMIC DNA]</scope>
    <source>
        <strain evidence="5">KCTC 23984</strain>
    </source>
</reference>
<feature type="signal peptide" evidence="2">
    <location>
        <begin position="1"/>
        <end position="34"/>
    </location>
</feature>
<dbReference type="RefSeq" id="WP_377491764.1">
    <property type="nucleotide sequence ID" value="NZ_JBHUOX010000041.1"/>
</dbReference>
<gene>
    <name evidence="4" type="ORF">ACFS7Z_25595</name>
</gene>
<dbReference type="PANTHER" id="PTHR10963:SF55">
    <property type="entry name" value="GLYCOSIDE HYDROLASE FAMILY 16 PROTEIN"/>
    <property type="match status" value="1"/>
</dbReference>
<dbReference type="PANTHER" id="PTHR10963">
    <property type="entry name" value="GLYCOSYL HYDROLASE-RELATED"/>
    <property type="match status" value="1"/>
</dbReference>